<protein>
    <recommendedName>
        <fullName evidence="2">Tc1-like transposase DDE domain-containing protein</fullName>
    </recommendedName>
</protein>
<keyword evidence="4" id="KW-1185">Reference proteome</keyword>
<sequence length="213" mass="24296">MQISSKTEVNHQKKTIRSSQAGTESTQNKRLEYWEIIRDVFVDDLVFLDEMGILLGLLRGMGRSKKGDRVYDVKPFYRGSRVTVVGAICNKSILALKTLGKSMTGEDFKLFVQSELVPKLWSGAVVVMDNLKAHKIKGIKELIESVGARVVYLSPYSPEFNPIEHLWWQLKAFIRKFSPRNIFAIEILLKIGILLCSSEQLQNYFSHCCYSTT</sequence>
<accession>A0A975Y5E3</accession>
<proteinExistence type="predicted"/>
<evidence type="ECO:0000259" key="2">
    <source>
        <dbReference type="Pfam" id="PF13358"/>
    </source>
</evidence>
<evidence type="ECO:0000256" key="1">
    <source>
        <dbReference type="SAM" id="MobiDB-lite"/>
    </source>
</evidence>
<dbReference type="Proteomes" id="UP000683511">
    <property type="component" value="Chromosome"/>
</dbReference>
<evidence type="ECO:0000313" key="3">
    <source>
        <dbReference type="EMBL" id="QXE24150.1"/>
    </source>
</evidence>
<dbReference type="InterPro" id="IPR038717">
    <property type="entry name" value="Tc1-like_DDE_dom"/>
</dbReference>
<gene>
    <name evidence="3" type="ORF">B6N60_02854</name>
</gene>
<dbReference type="Pfam" id="PF13358">
    <property type="entry name" value="DDE_3"/>
    <property type="match status" value="1"/>
</dbReference>
<name>A0A975Y5E3_9NOST</name>
<dbReference type="KEGG" id="rsin:B6N60_02854"/>
<dbReference type="AlphaFoldDB" id="A0A975Y5E3"/>
<organism evidence="3 4">
    <name type="scientific">Richelia sinica FACHB-800</name>
    <dbReference type="NCBI Taxonomy" id="1357546"/>
    <lineage>
        <taxon>Bacteria</taxon>
        <taxon>Bacillati</taxon>
        <taxon>Cyanobacteriota</taxon>
        <taxon>Cyanophyceae</taxon>
        <taxon>Nostocales</taxon>
        <taxon>Nostocaceae</taxon>
        <taxon>Richelia</taxon>
    </lineage>
</organism>
<dbReference type="PANTHER" id="PTHR46564">
    <property type="entry name" value="TRANSPOSASE"/>
    <property type="match status" value="1"/>
</dbReference>
<dbReference type="RefSeq" id="WP_217312795.1">
    <property type="nucleotide sequence ID" value="NZ_CP021056.1"/>
</dbReference>
<reference evidence="3" key="1">
    <citation type="submission" date="2017-04" db="EMBL/GenBank/DDBJ databases">
        <title>Genome deletions in a multicellular cyanobacterial endosymbiont for morphological adaptation in marine diatoms.</title>
        <authorList>
            <person name="Wang Y."/>
            <person name="Gao H."/>
            <person name="Li R."/>
            <person name="Xu X."/>
        </authorList>
    </citation>
    <scope>NUCLEOTIDE SEQUENCE</scope>
    <source>
        <strain evidence="3">FACHB 800</strain>
    </source>
</reference>
<evidence type="ECO:0000313" key="4">
    <source>
        <dbReference type="Proteomes" id="UP000683511"/>
    </source>
</evidence>
<feature type="region of interest" description="Disordered" evidence="1">
    <location>
        <begin position="1"/>
        <end position="23"/>
    </location>
</feature>
<feature type="domain" description="Tc1-like transposase DDE" evidence="2">
    <location>
        <begin position="44"/>
        <end position="176"/>
    </location>
</feature>
<dbReference type="EMBL" id="CP021056">
    <property type="protein sequence ID" value="QXE24150.1"/>
    <property type="molecule type" value="Genomic_DNA"/>
</dbReference>
<dbReference type="PANTHER" id="PTHR46564:SF1">
    <property type="entry name" value="TRANSPOSASE"/>
    <property type="match status" value="1"/>
</dbReference>